<evidence type="ECO:0000313" key="2">
    <source>
        <dbReference type="EMBL" id="CAD7576782.1"/>
    </source>
</evidence>
<protein>
    <submittedName>
        <fullName evidence="2">(California timema) hypothetical protein</fullName>
    </submittedName>
</protein>
<organism evidence="2">
    <name type="scientific">Timema californicum</name>
    <name type="common">California timema</name>
    <name type="synonym">Walking stick</name>
    <dbReference type="NCBI Taxonomy" id="61474"/>
    <lineage>
        <taxon>Eukaryota</taxon>
        <taxon>Metazoa</taxon>
        <taxon>Ecdysozoa</taxon>
        <taxon>Arthropoda</taxon>
        <taxon>Hexapoda</taxon>
        <taxon>Insecta</taxon>
        <taxon>Pterygota</taxon>
        <taxon>Neoptera</taxon>
        <taxon>Polyneoptera</taxon>
        <taxon>Phasmatodea</taxon>
        <taxon>Timematodea</taxon>
        <taxon>Timematoidea</taxon>
        <taxon>Timematidae</taxon>
        <taxon>Timema</taxon>
    </lineage>
</organism>
<dbReference type="AlphaFoldDB" id="A0A7R9PBI6"/>
<sequence length="243" mass="26117">MNNNLGVRGGKGVGGGQGTKLEKERRRLFAALGAQSVDQVASMEVIYRFPQSDDERLVNMESNISPDYFKNAQIVEGTISRQITLIHHKKRFTTPLPTLSFTLIAPVWRVIVLGCEAASFLNTKHDSQLTSHANILQQYEQLQGKCTIASTIATCHHPCASSEVSGEHPCASSEVSDEHPCASSEVSDEHPCASSEVSGELPCASIEVSGEHPCASSEVSDEHPCANSEVSDEHPCANSEDAA</sequence>
<gene>
    <name evidence="2" type="ORF">TCMB3V08_LOCUS9345</name>
</gene>
<proteinExistence type="predicted"/>
<evidence type="ECO:0000256" key="1">
    <source>
        <dbReference type="SAM" id="MobiDB-lite"/>
    </source>
</evidence>
<accession>A0A7R9PBI6</accession>
<name>A0A7R9PBI6_TIMCA</name>
<reference evidence="2" key="1">
    <citation type="submission" date="2020-11" db="EMBL/GenBank/DDBJ databases">
        <authorList>
            <person name="Tran Van P."/>
        </authorList>
    </citation>
    <scope>NUCLEOTIDE SEQUENCE</scope>
</reference>
<dbReference type="EMBL" id="OE184675">
    <property type="protein sequence ID" value="CAD7576782.1"/>
    <property type="molecule type" value="Genomic_DNA"/>
</dbReference>
<feature type="region of interest" description="Disordered" evidence="1">
    <location>
        <begin position="214"/>
        <end position="243"/>
    </location>
</feature>